<accession>A0A1E3GXP4</accession>
<evidence type="ECO:0000256" key="4">
    <source>
        <dbReference type="ARBA" id="ARBA00022748"/>
    </source>
</evidence>
<dbReference type="AlphaFoldDB" id="A0A1E3GXP4"/>
<dbReference type="OrthoDB" id="9803065at2"/>
<dbReference type="InterPro" id="IPR051790">
    <property type="entry name" value="Cytochrome_c-biogenesis_DsbD"/>
</dbReference>
<evidence type="ECO:0000256" key="7">
    <source>
        <dbReference type="SAM" id="Phobius"/>
    </source>
</evidence>
<comment type="subcellular location">
    <subcellularLocation>
        <location evidence="1">Membrane</location>
        <topology evidence="1">Multi-pass membrane protein</topology>
    </subcellularLocation>
</comment>
<evidence type="ECO:0000256" key="5">
    <source>
        <dbReference type="ARBA" id="ARBA00022989"/>
    </source>
</evidence>
<feature type="transmembrane region" description="Helical" evidence="7">
    <location>
        <begin position="56"/>
        <end position="77"/>
    </location>
</feature>
<dbReference type="Proteomes" id="UP000094622">
    <property type="component" value="Unassembled WGS sequence"/>
</dbReference>
<dbReference type="PANTHER" id="PTHR31272:SF4">
    <property type="entry name" value="CYTOCHROME C-TYPE BIOGENESIS PROTEIN HI_1454-RELATED"/>
    <property type="match status" value="1"/>
</dbReference>
<keyword evidence="10" id="KW-1185">Reference proteome</keyword>
<dbReference type="GO" id="GO:0017004">
    <property type="term" value="P:cytochrome complex assembly"/>
    <property type="evidence" value="ECO:0007669"/>
    <property type="project" value="UniProtKB-KW"/>
</dbReference>
<evidence type="ECO:0000256" key="6">
    <source>
        <dbReference type="ARBA" id="ARBA00023136"/>
    </source>
</evidence>
<dbReference type="PANTHER" id="PTHR31272">
    <property type="entry name" value="CYTOCHROME C-TYPE BIOGENESIS PROTEIN HI_1454-RELATED"/>
    <property type="match status" value="1"/>
</dbReference>
<dbReference type="GO" id="GO:0047134">
    <property type="term" value="F:protein-disulfide reductase [NAD(P)H] activity"/>
    <property type="evidence" value="ECO:0007669"/>
    <property type="project" value="UniProtKB-EC"/>
</dbReference>
<reference evidence="9 10" key="1">
    <citation type="submission" date="2016-07" db="EMBL/GenBank/DDBJ databases">
        <title>Draft Genome Sequence of Methylobrevis pamukkalensis PK2.</title>
        <authorList>
            <person name="Vasilenko O.V."/>
            <person name="Doronina N.V."/>
            <person name="Shmareva M.N."/>
            <person name="Tarlachkov S.V."/>
            <person name="Mustakhimov I."/>
            <person name="Trotsenko Y.A."/>
        </authorList>
    </citation>
    <scope>NUCLEOTIDE SEQUENCE [LARGE SCALE GENOMIC DNA]</scope>
    <source>
        <strain evidence="9 10">PK2</strain>
    </source>
</reference>
<dbReference type="EC" id="1.8.1.8" evidence="9"/>
<keyword evidence="9" id="KW-0560">Oxidoreductase</keyword>
<keyword evidence="3 7" id="KW-0812">Transmembrane</keyword>
<organism evidence="9 10">
    <name type="scientific">Methylobrevis pamukkalensis</name>
    <dbReference type="NCBI Taxonomy" id="1439726"/>
    <lineage>
        <taxon>Bacteria</taxon>
        <taxon>Pseudomonadati</taxon>
        <taxon>Pseudomonadota</taxon>
        <taxon>Alphaproteobacteria</taxon>
        <taxon>Hyphomicrobiales</taxon>
        <taxon>Pleomorphomonadaceae</taxon>
        <taxon>Methylobrevis</taxon>
    </lineage>
</organism>
<protein>
    <submittedName>
        <fullName evidence="9">Thiol:disulfide interchange protein DsbD</fullName>
        <ecNumber evidence="9">1.8.1.8</ecNumber>
    </submittedName>
</protein>
<dbReference type="Pfam" id="PF02683">
    <property type="entry name" value="DsbD_TM"/>
    <property type="match status" value="1"/>
</dbReference>
<sequence length="246" mass="25731">MIADITVWAAFLAGLLSFVSPCVLPLVPPYLGFLAGATVEQLQGEGSEDRAAQRRAVLVAVFFVLGFSTVFVSLGATASVVGQLLARHAATLAVVAGIAIIIMGLHFLGLFRIAFLYREARFTPKAVRAGPLGAYVMGLAFAFGWTPCIGPILGAILTVAGSRATAAEGAGLLAIYSAGLGVPFIVSAIFASGFLAAFRRYRSKLAVVEKAMGGVLVLTGLMFVTGQMQRLSFWLLETFPALQTLG</sequence>
<comment type="caution">
    <text evidence="9">The sequence shown here is derived from an EMBL/GenBank/DDBJ whole genome shotgun (WGS) entry which is preliminary data.</text>
</comment>
<evidence type="ECO:0000259" key="8">
    <source>
        <dbReference type="Pfam" id="PF02683"/>
    </source>
</evidence>
<feature type="transmembrane region" description="Helical" evidence="7">
    <location>
        <begin position="132"/>
        <end position="161"/>
    </location>
</feature>
<dbReference type="PATRIC" id="fig|1439726.3.peg.4083"/>
<proteinExistence type="inferred from homology"/>
<feature type="domain" description="Cytochrome C biogenesis protein transmembrane" evidence="8">
    <location>
        <begin position="7"/>
        <end position="202"/>
    </location>
</feature>
<evidence type="ECO:0000256" key="1">
    <source>
        <dbReference type="ARBA" id="ARBA00004141"/>
    </source>
</evidence>
<evidence type="ECO:0000313" key="9">
    <source>
        <dbReference type="EMBL" id="ODN68838.1"/>
    </source>
</evidence>
<keyword evidence="5 7" id="KW-1133">Transmembrane helix</keyword>
<feature type="transmembrane region" description="Helical" evidence="7">
    <location>
        <begin position="6"/>
        <end position="35"/>
    </location>
</feature>
<feature type="transmembrane region" description="Helical" evidence="7">
    <location>
        <begin position="173"/>
        <end position="198"/>
    </location>
</feature>
<name>A0A1E3GXP4_9HYPH</name>
<feature type="transmembrane region" description="Helical" evidence="7">
    <location>
        <begin position="210"/>
        <end position="228"/>
    </location>
</feature>
<dbReference type="GO" id="GO:0016020">
    <property type="term" value="C:membrane"/>
    <property type="evidence" value="ECO:0007669"/>
    <property type="project" value="UniProtKB-SubCell"/>
</dbReference>
<feature type="transmembrane region" description="Helical" evidence="7">
    <location>
        <begin position="89"/>
        <end position="111"/>
    </location>
</feature>
<evidence type="ECO:0000256" key="3">
    <source>
        <dbReference type="ARBA" id="ARBA00022692"/>
    </source>
</evidence>
<evidence type="ECO:0000256" key="2">
    <source>
        <dbReference type="ARBA" id="ARBA00006143"/>
    </source>
</evidence>
<evidence type="ECO:0000313" key="10">
    <source>
        <dbReference type="Proteomes" id="UP000094622"/>
    </source>
</evidence>
<keyword evidence="4" id="KW-0201">Cytochrome c-type biogenesis</keyword>
<gene>
    <name evidence="9" type="primary">dsbD</name>
    <name evidence="9" type="ORF">A6302_03870</name>
</gene>
<comment type="similarity">
    <text evidence="2">Belongs to the DsbD family.</text>
</comment>
<dbReference type="EMBL" id="MCRJ01000129">
    <property type="protein sequence ID" value="ODN68838.1"/>
    <property type="molecule type" value="Genomic_DNA"/>
</dbReference>
<dbReference type="InterPro" id="IPR003834">
    <property type="entry name" value="Cyt_c_assmbl_TM_dom"/>
</dbReference>
<keyword evidence="6 7" id="KW-0472">Membrane</keyword>